<dbReference type="InterPro" id="IPR044946">
    <property type="entry name" value="Restrct_endonuc_typeI_TRD_sf"/>
</dbReference>
<comment type="caution">
    <text evidence="5">The sequence shown here is derived from an EMBL/GenBank/DDBJ whole genome shotgun (WGS) entry which is preliminary data.</text>
</comment>
<evidence type="ECO:0000313" key="5">
    <source>
        <dbReference type="EMBL" id="RUT06805.1"/>
    </source>
</evidence>
<keyword evidence="2" id="KW-0680">Restriction system</keyword>
<comment type="similarity">
    <text evidence="1">Belongs to the type-I restriction system S methylase family.</text>
</comment>
<dbReference type="GO" id="GO:0009307">
    <property type="term" value="P:DNA restriction-modification system"/>
    <property type="evidence" value="ECO:0007669"/>
    <property type="project" value="UniProtKB-KW"/>
</dbReference>
<accession>A0A433VL84</accession>
<evidence type="ECO:0000313" key="6">
    <source>
        <dbReference type="Proteomes" id="UP000271624"/>
    </source>
</evidence>
<keyword evidence="3" id="KW-0238">DNA-binding</keyword>
<dbReference type="PANTHER" id="PTHR30408:SF12">
    <property type="entry name" value="TYPE I RESTRICTION ENZYME MJAVIII SPECIFICITY SUBUNIT"/>
    <property type="match status" value="1"/>
</dbReference>
<reference evidence="5" key="1">
    <citation type="submission" date="2018-12" db="EMBL/GenBank/DDBJ databases">
        <authorList>
            <person name="Will S."/>
            <person name="Neumann-Schaal M."/>
            <person name="Henke P."/>
        </authorList>
    </citation>
    <scope>NUCLEOTIDE SEQUENCE</scope>
    <source>
        <strain evidence="5">PCC 7102</strain>
    </source>
</reference>
<dbReference type="Pfam" id="PF01420">
    <property type="entry name" value="Methylase_S"/>
    <property type="match status" value="1"/>
</dbReference>
<feature type="domain" description="Type I restriction modification DNA specificity" evidence="4">
    <location>
        <begin position="7"/>
        <end position="110"/>
    </location>
</feature>
<dbReference type="Gene3D" id="3.90.220.20">
    <property type="entry name" value="DNA methylase specificity domains"/>
    <property type="match status" value="1"/>
</dbReference>
<proteinExistence type="inferred from homology"/>
<protein>
    <recommendedName>
        <fullName evidence="4">Type I restriction modification DNA specificity domain-containing protein</fullName>
    </recommendedName>
</protein>
<gene>
    <name evidence="5" type="ORF">DSM106972_030620</name>
</gene>
<dbReference type="AlphaFoldDB" id="A0A433VL84"/>
<evidence type="ECO:0000256" key="3">
    <source>
        <dbReference type="ARBA" id="ARBA00023125"/>
    </source>
</evidence>
<organism evidence="5 6">
    <name type="scientific">Dulcicalothrix desertica PCC 7102</name>
    <dbReference type="NCBI Taxonomy" id="232991"/>
    <lineage>
        <taxon>Bacteria</taxon>
        <taxon>Bacillati</taxon>
        <taxon>Cyanobacteriota</taxon>
        <taxon>Cyanophyceae</taxon>
        <taxon>Nostocales</taxon>
        <taxon>Calotrichaceae</taxon>
        <taxon>Dulcicalothrix</taxon>
    </lineage>
</organism>
<name>A0A433VL84_9CYAN</name>
<dbReference type="PANTHER" id="PTHR30408">
    <property type="entry name" value="TYPE-1 RESTRICTION ENZYME ECOKI SPECIFICITY PROTEIN"/>
    <property type="match status" value="1"/>
</dbReference>
<evidence type="ECO:0000256" key="1">
    <source>
        <dbReference type="ARBA" id="ARBA00010923"/>
    </source>
</evidence>
<reference evidence="5" key="2">
    <citation type="journal article" date="2019" name="Genome Biol. Evol.">
        <title>Day and night: Metabolic profiles and evolutionary relationships of six axenic non-marine cyanobacteria.</title>
        <authorList>
            <person name="Will S.E."/>
            <person name="Henke P."/>
            <person name="Boedeker C."/>
            <person name="Huang S."/>
            <person name="Brinkmann H."/>
            <person name="Rohde M."/>
            <person name="Jarek M."/>
            <person name="Friedl T."/>
            <person name="Seufert S."/>
            <person name="Schumacher M."/>
            <person name="Overmann J."/>
            <person name="Neumann-Schaal M."/>
            <person name="Petersen J."/>
        </authorList>
    </citation>
    <scope>NUCLEOTIDE SEQUENCE [LARGE SCALE GENOMIC DNA]</scope>
    <source>
        <strain evidence="5">PCC 7102</strain>
    </source>
</reference>
<sequence length="169" mass="19072">MNIVGPPLGKVAIIPHHFPEWNINQALAIFRPLKYLDNKFLHYVLSCHATLERVLQETKGTAGQDNLSLEQCRNLLIPLYPLSQQLRIVTKVNQLMTLCDKLEAQLKQSVGDSEKLMEVAVRQLLNVDTIVADGISTNTTMQETRTVKRNIAKIHSYDGEAVQLNLPLF</sequence>
<dbReference type="Proteomes" id="UP000271624">
    <property type="component" value="Unassembled WGS sequence"/>
</dbReference>
<dbReference type="EMBL" id="RSCL01000006">
    <property type="protein sequence ID" value="RUT06805.1"/>
    <property type="molecule type" value="Genomic_DNA"/>
</dbReference>
<dbReference type="InterPro" id="IPR000055">
    <property type="entry name" value="Restrct_endonuc_typeI_TRD"/>
</dbReference>
<evidence type="ECO:0000259" key="4">
    <source>
        <dbReference type="Pfam" id="PF01420"/>
    </source>
</evidence>
<dbReference type="InterPro" id="IPR052021">
    <property type="entry name" value="Type-I_RS_S_subunit"/>
</dbReference>
<dbReference type="SUPFAM" id="SSF116734">
    <property type="entry name" value="DNA methylase specificity domain"/>
    <property type="match status" value="1"/>
</dbReference>
<evidence type="ECO:0000256" key="2">
    <source>
        <dbReference type="ARBA" id="ARBA00022747"/>
    </source>
</evidence>
<dbReference type="GO" id="GO:0003677">
    <property type="term" value="F:DNA binding"/>
    <property type="evidence" value="ECO:0007669"/>
    <property type="project" value="UniProtKB-KW"/>
</dbReference>
<keyword evidence="6" id="KW-1185">Reference proteome</keyword>